<keyword evidence="3" id="KW-0732">Signal</keyword>
<keyword evidence="2" id="KW-0812">Transmembrane</keyword>
<evidence type="ECO:0000313" key="4">
    <source>
        <dbReference type="EMBL" id="MFD1225578.1"/>
    </source>
</evidence>
<evidence type="ECO:0000256" key="2">
    <source>
        <dbReference type="SAM" id="Phobius"/>
    </source>
</evidence>
<reference evidence="5" key="1">
    <citation type="journal article" date="2019" name="Int. J. Syst. Evol. Microbiol.">
        <title>The Global Catalogue of Microorganisms (GCM) 10K type strain sequencing project: providing services to taxonomists for standard genome sequencing and annotation.</title>
        <authorList>
            <consortium name="The Broad Institute Genomics Platform"/>
            <consortium name="The Broad Institute Genome Sequencing Center for Infectious Disease"/>
            <person name="Wu L."/>
            <person name="Ma J."/>
        </authorList>
    </citation>
    <scope>NUCLEOTIDE SEQUENCE [LARGE SCALE GENOMIC DNA]</scope>
    <source>
        <strain evidence="5">CCUG 49584</strain>
    </source>
</reference>
<gene>
    <name evidence="4" type="ORF">ACFQ35_00040</name>
</gene>
<accession>A0ABW3UXC8</accession>
<feature type="transmembrane region" description="Helical" evidence="2">
    <location>
        <begin position="81"/>
        <end position="103"/>
    </location>
</feature>
<keyword evidence="5" id="KW-1185">Reference proteome</keyword>
<dbReference type="RefSeq" id="WP_213630901.1">
    <property type="nucleotide sequence ID" value="NZ_JAUCBM010000018.1"/>
</dbReference>
<name>A0ABW3UXC8_9HYPH</name>
<comment type="subcellular location">
    <subcellularLocation>
        <location evidence="1">Membrane</location>
        <topology evidence="1">Multi-pass membrane protein</topology>
    </subcellularLocation>
</comment>
<evidence type="ECO:0000313" key="5">
    <source>
        <dbReference type="Proteomes" id="UP001597263"/>
    </source>
</evidence>
<feature type="signal peptide" evidence="3">
    <location>
        <begin position="1"/>
        <end position="37"/>
    </location>
</feature>
<dbReference type="Proteomes" id="UP001597263">
    <property type="component" value="Unassembled WGS sequence"/>
</dbReference>
<proteinExistence type="predicted"/>
<evidence type="ECO:0000256" key="3">
    <source>
        <dbReference type="SAM" id="SignalP"/>
    </source>
</evidence>
<evidence type="ECO:0000256" key="1">
    <source>
        <dbReference type="ARBA" id="ARBA00004141"/>
    </source>
</evidence>
<feature type="chain" id="PRO_5045811564" evidence="3">
    <location>
        <begin position="38"/>
        <end position="112"/>
    </location>
</feature>
<dbReference type="Pfam" id="PF04956">
    <property type="entry name" value="TrbC"/>
    <property type="match status" value="1"/>
</dbReference>
<keyword evidence="2" id="KW-0472">Membrane</keyword>
<dbReference type="InterPro" id="IPR007039">
    <property type="entry name" value="TrbC/VirB2"/>
</dbReference>
<keyword evidence="2" id="KW-1133">Transmembrane helix</keyword>
<organism evidence="4 5">
    <name type="scientific">Pseudochrobactrum kiredjianiae</name>
    <dbReference type="NCBI Taxonomy" id="386305"/>
    <lineage>
        <taxon>Bacteria</taxon>
        <taxon>Pseudomonadati</taxon>
        <taxon>Pseudomonadota</taxon>
        <taxon>Alphaproteobacteria</taxon>
        <taxon>Hyphomicrobiales</taxon>
        <taxon>Brucellaceae</taxon>
        <taxon>Pseudochrobactrum</taxon>
    </lineage>
</organism>
<protein>
    <submittedName>
        <fullName evidence="4">TrbC/VirB2 family protein</fullName>
    </submittedName>
</protein>
<feature type="transmembrane region" description="Helical" evidence="2">
    <location>
        <begin position="47"/>
        <end position="69"/>
    </location>
</feature>
<comment type="caution">
    <text evidence="4">The sequence shown here is derived from an EMBL/GenBank/DDBJ whole genome shotgun (WGS) entry which is preliminary data.</text>
</comment>
<sequence length="112" mass="11620">MMLSAKNTLSRLTNSKKYLSLSAALISSLAFTENAYAQTAAFSPIHKAIQAIVDFIVGPFGVSLAVLFIMGLGFMAAAGRLSWFTAGSVIIGIGIIFGAPQIAPELIGAIGK</sequence>
<dbReference type="EMBL" id="JBHTMA010000001">
    <property type="protein sequence ID" value="MFD1225578.1"/>
    <property type="molecule type" value="Genomic_DNA"/>
</dbReference>